<dbReference type="Proteomes" id="UP001235269">
    <property type="component" value="Unassembled WGS sequence"/>
</dbReference>
<evidence type="ECO:0000256" key="1">
    <source>
        <dbReference type="ARBA" id="ARBA00022764"/>
    </source>
</evidence>
<dbReference type="Pfam" id="PF13416">
    <property type="entry name" value="SBP_bac_8"/>
    <property type="match status" value="1"/>
</dbReference>
<dbReference type="EMBL" id="JAUSWH010000004">
    <property type="protein sequence ID" value="MDQ0455443.1"/>
    <property type="molecule type" value="Genomic_DNA"/>
</dbReference>
<evidence type="ECO:0000256" key="2">
    <source>
        <dbReference type="SAM" id="SignalP"/>
    </source>
</evidence>
<dbReference type="RefSeq" id="WP_307157625.1">
    <property type="nucleotide sequence ID" value="NZ_JAUSWH010000004.1"/>
</dbReference>
<dbReference type="InterPro" id="IPR006059">
    <property type="entry name" value="SBP"/>
</dbReference>
<organism evidence="3 4">
    <name type="scientific">Rhizobium paknamense</name>
    <dbReference type="NCBI Taxonomy" id="1206817"/>
    <lineage>
        <taxon>Bacteria</taxon>
        <taxon>Pseudomonadati</taxon>
        <taxon>Pseudomonadota</taxon>
        <taxon>Alphaproteobacteria</taxon>
        <taxon>Hyphomicrobiales</taxon>
        <taxon>Rhizobiaceae</taxon>
        <taxon>Rhizobium/Agrobacterium group</taxon>
        <taxon>Rhizobium</taxon>
    </lineage>
</organism>
<gene>
    <name evidence="3" type="ORF">QO005_001777</name>
</gene>
<dbReference type="SUPFAM" id="SSF53850">
    <property type="entry name" value="Periplasmic binding protein-like II"/>
    <property type="match status" value="1"/>
</dbReference>
<keyword evidence="4" id="KW-1185">Reference proteome</keyword>
<dbReference type="Gene3D" id="3.40.190.10">
    <property type="entry name" value="Periplasmic binding protein-like II"/>
    <property type="match status" value="1"/>
</dbReference>
<evidence type="ECO:0000313" key="3">
    <source>
        <dbReference type="EMBL" id="MDQ0455443.1"/>
    </source>
</evidence>
<evidence type="ECO:0000313" key="4">
    <source>
        <dbReference type="Proteomes" id="UP001235269"/>
    </source>
</evidence>
<sequence>MNRREFLATATAVAASPLFSSSVFAAGDMIEVYTASDSNIQDFWNNVVRPAFEKAHPGLKLRITKANADAGMMAIADRAMAALATKTDPQADLMEAFYAELPVGGLQAGLWVNLKKEVAGYDHVNPIAIQSDYSLPYRGSQVLLAYDSTKLNAKDAPKTWEALTAWVKANPGQFIYNRPDKGGSGGNFVRRAIHEANGRDPLKFTLDNYSADYAEKTLTPAWTILKDMAPYLYEKGAYTSGNTQSIQLLAQGVVTMVPVWSDQVLTAVKEGVLPETTGLVQLTDLALCGDFSRLTVFSNGMHRDAALKLAAFLITPEMQKAILTEIGGFPGISWEHIPDDLRTKFADVVPKTIPTFPSGNWPAAVTDGWYRNVAPGLARG</sequence>
<dbReference type="PANTHER" id="PTHR42779:SF1">
    <property type="entry name" value="PROTEIN YNJB"/>
    <property type="match status" value="1"/>
</dbReference>
<proteinExistence type="predicted"/>
<accession>A0ABU0IB45</accession>
<feature type="chain" id="PRO_5046903627" evidence="2">
    <location>
        <begin position="26"/>
        <end position="380"/>
    </location>
</feature>
<comment type="caution">
    <text evidence="3">The sequence shown here is derived from an EMBL/GenBank/DDBJ whole genome shotgun (WGS) entry which is preliminary data.</text>
</comment>
<keyword evidence="2" id="KW-0732">Signal</keyword>
<feature type="signal peptide" evidence="2">
    <location>
        <begin position="1"/>
        <end position="25"/>
    </location>
</feature>
<dbReference type="PANTHER" id="PTHR42779">
    <property type="entry name" value="PROTEIN YNJB"/>
    <property type="match status" value="1"/>
</dbReference>
<name>A0ABU0IB45_9HYPH</name>
<protein>
    <submittedName>
        <fullName evidence="3">Spermidine/putrescine transport system substrate-binding protein</fullName>
    </submittedName>
</protein>
<keyword evidence="1" id="KW-0574">Periplasm</keyword>
<reference evidence="3 4" key="1">
    <citation type="submission" date="2023-07" db="EMBL/GenBank/DDBJ databases">
        <title>Genomic Encyclopedia of Type Strains, Phase IV (KMG-IV): sequencing the most valuable type-strain genomes for metagenomic binning, comparative biology and taxonomic classification.</title>
        <authorList>
            <person name="Goeker M."/>
        </authorList>
    </citation>
    <scope>NUCLEOTIDE SEQUENCE [LARGE SCALE GENOMIC DNA]</scope>
    <source>
        <strain evidence="3 4">DSM 100301</strain>
    </source>
</reference>